<dbReference type="EMBL" id="VOSC01000028">
    <property type="protein sequence ID" value="TXE08109.1"/>
    <property type="molecule type" value="Genomic_DNA"/>
</dbReference>
<name>A0A5C7AJZ3_9FLAO</name>
<keyword evidence="1" id="KW-1133">Transmembrane helix</keyword>
<feature type="transmembrane region" description="Helical" evidence="1">
    <location>
        <begin position="34"/>
        <end position="51"/>
    </location>
</feature>
<dbReference type="OrthoDB" id="5360192at2"/>
<keyword evidence="1" id="KW-0812">Transmembrane</keyword>
<dbReference type="Pfam" id="PF10990">
    <property type="entry name" value="DUF2809"/>
    <property type="match status" value="1"/>
</dbReference>
<feature type="transmembrane region" description="Helical" evidence="1">
    <location>
        <begin position="6"/>
        <end position="25"/>
    </location>
</feature>
<evidence type="ECO:0000313" key="3">
    <source>
        <dbReference type="Proteomes" id="UP000321790"/>
    </source>
</evidence>
<sequence>MYLKQTYIIFTLLLFITEVVIACFVKTSFIRHTFGDYLVVILLYCFIKCFITKHNNTIALCVLAFSFFVELLQLIRIVDIFKIKSNIVKIIIGTTFEVSDLIAYTLGICTVLIFENRNVIWNKFCNINY</sequence>
<dbReference type="Proteomes" id="UP000321790">
    <property type="component" value="Unassembled WGS sequence"/>
</dbReference>
<protein>
    <submittedName>
        <fullName evidence="2">DUF2809 domain-containing protein</fullName>
    </submittedName>
</protein>
<organism evidence="2 3">
    <name type="scientific">Seonamhaeicola algicola</name>
    <dbReference type="NCBI Taxonomy" id="1719036"/>
    <lineage>
        <taxon>Bacteria</taxon>
        <taxon>Pseudomonadati</taxon>
        <taxon>Bacteroidota</taxon>
        <taxon>Flavobacteriia</taxon>
        <taxon>Flavobacteriales</taxon>
        <taxon>Flavobacteriaceae</taxon>
    </lineage>
</organism>
<keyword evidence="3" id="KW-1185">Reference proteome</keyword>
<evidence type="ECO:0000313" key="2">
    <source>
        <dbReference type="EMBL" id="TXE08109.1"/>
    </source>
</evidence>
<proteinExistence type="predicted"/>
<feature type="transmembrane region" description="Helical" evidence="1">
    <location>
        <begin position="90"/>
        <end position="114"/>
    </location>
</feature>
<dbReference type="AlphaFoldDB" id="A0A5C7AJZ3"/>
<dbReference type="InterPro" id="IPR021257">
    <property type="entry name" value="DUF2809"/>
</dbReference>
<accession>A0A5C7AJZ3</accession>
<gene>
    <name evidence="2" type="ORF">FUA26_12295</name>
</gene>
<comment type="caution">
    <text evidence="2">The sequence shown here is derived from an EMBL/GenBank/DDBJ whole genome shotgun (WGS) entry which is preliminary data.</text>
</comment>
<feature type="transmembrane region" description="Helical" evidence="1">
    <location>
        <begin position="57"/>
        <end position="78"/>
    </location>
</feature>
<reference evidence="3" key="1">
    <citation type="submission" date="2019-08" db="EMBL/GenBank/DDBJ databases">
        <title>Seonamhaeicola sediminis sp. nov., isolated from marine sediment.</title>
        <authorList>
            <person name="Cao W.R."/>
        </authorList>
    </citation>
    <scope>NUCLEOTIDE SEQUENCE [LARGE SCALE GENOMIC DNA]</scope>
    <source>
        <strain evidence="3">Gy8</strain>
    </source>
</reference>
<keyword evidence="1" id="KW-0472">Membrane</keyword>
<dbReference type="RefSeq" id="WP_147136520.1">
    <property type="nucleotide sequence ID" value="NZ_VOSC01000028.1"/>
</dbReference>
<evidence type="ECO:0000256" key="1">
    <source>
        <dbReference type="SAM" id="Phobius"/>
    </source>
</evidence>